<dbReference type="Proteomes" id="UP000031980">
    <property type="component" value="Unassembled WGS sequence"/>
</dbReference>
<evidence type="ECO:0000313" key="2">
    <source>
        <dbReference type="Proteomes" id="UP000031980"/>
    </source>
</evidence>
<dbReference type="InterPro" id="IPR032299">
    <property type="entry name" value="DUF4843"/>
</dbReference>
<dbReference type="Pfam" id="PF16132">
    <property type="entry name" value="DUF4843"/>
    <property type="match status" value="1"/>
</dbReference>
<protein>
    <recommendedName>
        <fullName evidence="3">DUF4843 domain-containing protein</fullName>
    </recommendedName>
</protein>
<comment type="caution">
    <text evidence="1">The sequence shown here is derived from an EMBL/GenBank/DDBJ whole genome shotgun (WGS) entry which is preliminary data.</text>
</comment>
<dbReference type="PROSITE" id="PS51257">
    <property type="entry name" value="PROKAR_LIPOPROTEIN"/>
    <property type="match status" value="1"/>
</dbReference>
<reference evidence="1 2" key="1">
    <citation type="submission" date="2014-07" db="EMBL/GenBank/DDBJ databases">
        <title>Porphyromonadaceae bacterium OUH 308042 = ATCC BAA-2681 = DSM 28342 draft genome.</title>
        <authorList>
            <person name="Sydenham T.V."/>
            <person name="Hasman H."/>
            <person name="Justensen U.S."/>
        </authorList>
    </citation>
    <scope>NUCLEOTIDE SEQUENCE [LARGE SCALE GENOMIC DNA]</scope>
    <source>
        <strain evidence="1 2">OUH 308042</strain>
    </source>
</reference>
<dbReference type="AlphaFoldDB" id="A0A0C3NIT4"/>
<dbReference type="RefSeq" id="WP_041504875.1">
    <property type="nucleotide sequence ID" value="NZ_JPIU01000036.1"/>
</dbReference>
<keyword evidence="2" id="KW-1185">Reference proteome</keyword>
<evidence type="ECO:0000313" key="1">
    <source>
        <dbReference type="EMBL" id="KIO46087.1"/>
    </source>
</evidence>
<organism evidence="1 2">
    <name type="scientific">Sanguibacteroides justesenii</name>
    <dbReference type="NCBI Taxonomy" id="1547597"/>
    <lineage>
        <taxon>Bacteria</taxon>
        <taxon>Pseudomonadati</taxon>
        <taxon>Bacteroidota</taxon>
        <taxon>Bacteroidia</taxon>
        <taxon>Bacteroidales</taxon>
        <taxon>Porphyromonadaceae</taxon>
        <taxon>Sanguibacteroides</taxon>
    </lineage>
</organism>
<dbReference type="EMBL" id="JPIU01000036">
    <property type="protein sequence ID" value="KIO46087.1"/>
    <property type="molecule type" value="Genomic_DNA"/>
</dbReference>
<evidence type="ECO:0008006" key="3">
    <source>
        <dbReference type="Google" id="ProtNLM"/>
    </source>
</evidence>
<proteinExistence type="predicted"/>
<gene>
    <name evidence="1" type="ORF">BA92_03210</name>
</gene>
<sequence>MKKYILLFAFFAALIGCETNETPIYEGEARYLYFPNDEGRDSAVISFTHYLTNELDVPFEIALIGKPSHDSLEYKLVVVDSLTTALPVDYELPNTLKFAPNQDKDTIYIHIKKARPELSERSFKVTFRITANENFSPGIYSKQDIKVIFSNIKSQPLWWKDDVELILLGEYSDAKYDHFVIATQVSDLSEMSFSEIRILALKFKEYLIKNNIMEKDKDGNEFPMVDGVPAY</sequence>
<accession>A0A0C3NIT4</accession>
<name>A0A0C3NIT4_9PORP</name>